<proteinExistence type="predicted"/>
<dbReference type="Proteomes" id="UP001498398">
    <property type="component" value="Unassembled WGS sequence"/>
</dbReference>
<evidence type="ECO:0000256" key="1">
    <source>
        <dbReference type="SAM" id="MobiDB-lite"/>
    </source>
</evidence>
<keyword evidence="3" id="KW-1185">Reference proteome</keyword>
<sequence>MGDRLFNKAATQISIILSHNLNLSANDQIFWFYHLTSSLRASFTTYCPDLLRPFTRMFEELSKDAETHLPYGLRSARDQNNVLRYRQQERFLLFVTCSLPEPDTNFDSFVAKAGGWYEGYFPIYRGGRRYQAGLVLASDVEGVPPKEQLGTTIPFPWEVEEEEWKDDIYEGIEEDRGQDEQEEEEHTARDMSTQAGPRPFASQAPVAIPLNSQGKSTPSAAISLSCNDYTMRVDSSNEPDQVNKKAVDNSSSLGVDELYPFNYSSQQQPLFTNNGHISTARFF</sequence>
<reference evidence="2 3" key="1">
    <citation type="submission" date="2024-01" db="EMBL/GenBank/DDBJ databases">
        <title>A draft genome for the cacao thread blight pathogen Marasmiellus scandens.</title>
        <authorList>
            <person name="Baruah I.K."/>
            <person name="Leung J."/>
            <person name="Bukari Y."/>
            <person name="Amoako-Attah I."/>
            <person name="Meinhardt L.W."/>
            <person name="Bailey B.A."/>
            <person name="Cohen S.P."/>
        </authorList>
    </citation>
    <scope>NUCLEOTIDE SEQUENCE [LARGE SCALE GENOMIC DNA]</scope>
    <source>
        <strain evidence="2 3">GH-19</strain>
    </source>
</reference>
<gene>
    <name evidence="2" type="ORF">VKT23_015785</name>
</gene>
<evidence type="ECO:0000313" key="2">
    <source>
        <dbReference type="EMBL" id="KAK7443187.1"/>
    </source>
</evidence>
<feature type="region of interest" description="Disordered" evidence="1">
    <location>
        <begin position="174"/>
        <end position="198"/>
    </location>
</feature>
<organism evidence="2 3">
    <name type="scientific">Marasmiellus scandens</name>
    <dbReference type="NCBI Taxonomy" id="2682957"/>
    <lineage>
        <taxon>Eukaryota</taxon>
        <taxon>Fungi</taxon>
        <taxon>Dikarya</taxon>
        <taxon>Basidiomycota</taxon>
        <taxon>Agaricomycotina</taxon>
        <taxon>Agaricomycetes</taxon>
        <taxon>Agaricomycetidae</taxon>
        <taxon>Agaricales</taxon>
        <taxon>Marasmiineae</taxon>
        <taxon>Omphalotaceae</taxon>
        <taxon>Marasmiellus</taxon>
    </lineage>
</organism>
<name>A0ABR1IWP2_9AGAR</name>
<protein>
    <submittedName>
        <fullName evidence="2">Uncharacterized protein</fullName>
    </submittedName>
</protein>
<comment type="caution">
    <text evidence="2">The sequence shown here is derived from an EMBL/GenBank/DDBJ whole genome shotgun (WGS) entry which is preliminary data.</text>
</comment>
<evidence type="ECO:0000313" key="3">
    <source>
        <dbReference type="Proteomes" id="UP001498398"/>
    </source>
</evidence>
<dbReference type="EMBL" id="JBANRG010000055">
    <property type="protein sequence ID" value="KAK7443187.1"/>
    <property type="molecule type" value="Genomic_DNA"/>
</dbReference>
<accession>A0ABR1IWP2</accession>